<dbReference type="GO" id="GO:0008053">
    <property type="term" value="P:mitochondrial fusion"/>
    <property type="evidence" value="ECO:0007669"/>
    <property type="project" value="TreeGrafter"/>
</dbReference>
<sequence length="294" mass="32430">MRITLYHISPSFFSQIARLTLAEKGADFEPRVVDIGPRMENYEPWYARINPEMVVPALVAVDDAGNEQVVVETAKIIAWIDAELDGPQLLPNPGSVEGIAVATWLARIFAFPFREFSYGVIQGPLGKAARSAVPARIDRLRAHQAENPDLRAVYQARIDDVGRWRDALASPETLAAIERDFQALLGELEAALEAQRERGSAFLVGERYTLADTLLTVAVARFILLGRRGQLGAATLEWFAAMKARPSFEQAAIWDRRRLGEMLPILLPLLAPKLAIASAGLIALVLLLRWLLGA</sequence>
<protein>
    <submittedName>
        <fullName evidence="4">Glutathione S-transferase family protein</fullName>
    </submittedName>
</protein>
<dbReference type="InterPro" id="IPR036249">
    <property type="entry name" value="Thioredoxin-like_sf"/>
</dbReference>
<feature type="transmembrane region" description="Helical" evidence="2">
    <location>
        <begin position="265"/>
        <end position="292"/>
    </location>
</feature>
<evidence type="ECO:0000256" key="1">
    <source>
        <dbReference type="ARBA" id="ARBA00007409"/>
    </source>
</evidence>
<dbReference type="PANTHER" id="PTHR44188">
    <property type="entry name" value="GDAP1, ISOFORM A"/>
    <property type="match status" value="1"/>
</dbReference>
<dbReference type="EMBL" id="ABCS01000057">
    <property type="protein sequence ID" value="EDM76842.1"/>
    <property type="molecule type" value="Genomic_DNA"/>
</dbReference>
<keyword evidence="2" id="KW-0812">Transmembrane</keyword>
<dbReference type="GO" id="GO:0000266">
    <property type="term" value="P:mitochondrial fission"/>
    <property type="evidence" value="ECO:0007669"/>
    <property type="project" value="TreeGrafter"/>
</dbReference>
<comment type="caution">
    <text evidence="4">The sequence shown here is derived from an EMBL/GenBank/DDBJ whole genome shotgun (WGS) entry which is preliminary data.</text>
</comment>
<name>A6GBD3_9BACT</name>
<accession>A6GBD3</accession>
<dbReference type="InterPro" id="IPR036282">
    <property type="entry name" value="Glutathione-S-Trfase_C_sf"/>
</dbReference>
<dbReference type="Pfam" id="PF13409">
    <property type="entry name" value="GST_N_2"/>
    <property type="match status" value="1"/>
</dbReference>
<dbReference type="PANTHER" id="PTHR44188:SF1">
    <property type="entry name" value="GDAP1, ISOFORM A"/>
    <property type="match status" value="1"/>
</dbReference>
<evidence type="ECO:0000256" key="2">
    <source>
        <dbReference type="SAM" id="Phobius"/>
    </source>
</evidence>
<dbReference type="InterPro" id="IPR004045">
    <property type="entry name" value="Glutathione_S-Trfase_N"/>
</dbReference>
<dbReference type="GO" id="GO:0016740">
    <property type="term" value="F:transferase activity"/>
    <property type="evidence" value="ECO:0007669"/>
    <property type="project" value="UniProtKB-KW"/>
</dbReference>
<dbReference type="SUPFAM" id="SSF52833">
    <property type="entry name" value="Thioredoxin-like"/>
    <property type="match status" value="1"/>
</dbReference>
<dbReference type="eggNOG" id="COG0625">
    <property type="taxonomic scope" value="Bacteria"/>
</dbReference>
<evidence type="ECO:0000313" key="4">
    <source>
        <dbReference type="EMBL" id="EDM76842.1"/>
    </source>
</evidence>
<dbReference type="STRING" id="391625.PPSIR1_04518"/>
<dbReference type="PROSITE" id="PS50404">
    <property type="entry name" value="GST_NTER"/>
    <property type="match status" value="1"/>
</dbReference>
<dbReference type="AlphaFoldDB" id="A6GBD3"/>
<dbReference type="OrthoDB" id="9810080at2"/>
<keyword evidence="5" id="KW-1185">Reference proteome</keyword>
<dbReference type="Gene3D" id="3.40.30.10">
    <property type="entry name" value="Glutaredoxin"/>
    <property type="match status" value="1"/>
</dbReference>
<feature type="domain" description="GST N-terminal" evidence="3">
    <location>
        <begin position="1"/>
        <end position="88"/>
    </location>
</feature>
<dbReference type="GO" id="GO:0006626">
    <property type="term" value="P:protein targeting to mitochondrion"/>
    <property type="evidence" value="ECO:0007669"/>
    <property type="project" value="TreeGrafter"/>
</dbReference>
<dbReference type="CDD" id="cd00570">
    <property type="entry name" value="GST_N_family"/>
    <property type="match status" value="1"/>
</dbReference>
<reference evidence="4 5" key="1">
    <citation type="submission" date="2007-06" db="EMBL/GenBank/DDBJ databases">
        <authorList>
            <person name="Shimkets L."/>
            <person name="Ferriera S."/>
            <person name="Johnson J."/>
            <person name="Kravitz S."/>
            <person name="Beeson K."/>
            <person name="Sutton G."/>
            <person name="Rogers Y.-H."/>
            <person name="Friedman R."/>
            <person name="Frazier M."/>
            <person name="Venter J.C."/>
        </authorList>
    </citation>
    <scope>NUCLEOTIDE SEQUENCE [LARGE SCALE GENOMIC DNA]</scope>
    <source>
        <strain evidence="4 5">SIR-1</strain>
    </source>
</reference>
<comment type="similarity">
    <text evidence="1">Belongs to the GST superfamily.</text>
</comment>
<dbReference type="SUPFAM" id="SSF47616">
    <property type="entry name" value="GST C-terminal domain-like"/>
    <property type="match status" value="1"/>
</dbReference>
<organism evidence="4 5">
    <name type="scientific">Plesiocystis pacifica SIR-1</name>
    <dbReference type="NCBI Taxonomy" id="391625"/>
    <lineage>
        <taxon>Bacteria</taxon>
        <taxon>Pseudomonadati</taxon>
        <taxon>Myxococcota</taxon>
        <taxon>Polyangia</taxon>
        <taxon>Nannocystales</taxon>
        <taxon>Nannocystaceae</taxon>
        <taxon>Plesiocystis</taxon>
    </lineage>
</organism>
<dbReference type="Proteomes" id="UP000005801">
    <property type="component" value="Unassembled WGS sequence"/>
</dbReference>
<gene>
    <name evidence="4" type="ORF">PPSIR1_04518</name>
</gene>
<proteinExistence type="inferred from homology"/>
<dbReference type="Gene3D" id="1.20.1050.10">
    <property type="match status" value="1"/>
</dbReference>
<evidence type="ECO:0000313" key="5">
    <source>
        <dbReference type="Proteomes" id="UP000005801"/>
    </source>
</evidence>
<evidence type="ECO:0000259" key="3">
    <source>
        <dbReference type="PROSITE" id="PS50404"/>
    </source>
</evidence>
<keyword evidence="2" id="KW-0472">Membrane</keyword>
<dbReference type="RefSeq" id="WP_006974024.1">
    <property type="nucleotide sequence ID" value="NZ_ABCS01000057.1"/>
</dbReference>
<keyword evidence="2" id="KW-1133">Transmembrane helix</keyword>
<keyword evidence="4" id="KW-0808">Transferase</keyword>